<dbReference type="RefSeq" id="WP_168514754.1">
    <property type="nucleotide sequence ID" value="NZ_JAAXLS010000006.1"/>
</dbReference>
<organism evidence="1 2">
    <name type="scientific">Amycolatopsis acididurans</name>
    <dbReference type="NCBI Taxonomy" id="2724524"/>
    <lineage>
        <taxon>Bacteria</taxon>
        <taxon>Bacillati</taxon>
        <taxon>Actinomycetota</taxon>
        <taxon>Actinomycetes</taxon>
        <taxon>Pseudonocardiales</taxon>
        <taxon>Pseudonocardiaceae</taxon>
        <taxon>Amycolatopsis</taxon>
    </lineage>
</organism>
<keyword evidence="1" id="KW-0456">Lyase</keyword>
<dbReference type="Pfam" id="PF13714">
    <property type="entry name" value="PEP_mutase"/>
    <property type="match status" value="1"/>
</dbReference>
<accession>A0ABX1J1I1</accession>
<dbReference type="PANTHER" id="PTHR42905:SF16">
    <property type="entry name" value="CARBOXYPHOSPHONOENOLPYRUVATE PHOSPHONOMUTASE-LIKE PROTEIN (AFU_ORTHOLOGUE AFUA_5G07230)"/>
    <property type="match status" value="1"/>
</dbReference>
<name>A0ABX1J1I1_9PSEU</name>
<dbReference type="Gene3D" id="3.20.20.60">
    <property type="entry name" value="Phosphoenolpyruvate-binding domains"/>
    <property type="match status" value="1"/>
</dbReference>
<dbReference type="InterPro" id="IPR040442">
    <property type="entry name" value="Pyrv_kinase-like_dom_sf"/>
</dbReference>
<proteinExistence type="predicted"/>
<dbReference type="InterPro" id="IPR015813">
    <property type="entry name" value="Pyrv/PenolPyrv_kinase-like_dom"/>
</dbReference>
<comment type="caution">
    <text evidence="1">The sequence shown here is derived from an EMBL/GenBank/DDBJ whole genome shotgun (WGS) entry which is preliminary data.</text>
</comment>
<dbReference type="Proteomes" id="UP000715441">
    <property type="component" value="Unassembled WGS sequence"/>
</dbReference>
<reference evidence="1 2" key="1">
    <citation type="submission" date="2020-04" db="EMBL/GenBank/DDBJ databases">
        <title>Novel species.</title>
        <authorList>
            <person name="Teo W.F.A."/>
            <person name="Lipun K."/>
            <person name="Srisuk N."/>
            <person name="Duangmal K."/>
        </authorList>
    </citation>
    <scope>NUCLEOTIDE SEQUENCE [LARGE SCALE GENOMIC DNA]</scope>
    <source>
        <strain evidence="1 2">K13G38</strain>
    </source>
</reference>
<dbReference type="GO" id="GO:0016829">
    <property type="term" value="F:lyase activity"/>
    <property type="evidence" value="ECO:0007669"/>
    <property type="project" value="UniProtKB-KW"/>
</dbReference>
<sequence>MTTFAELHATPFLLPNAWDFASTAALAARGYPAVGTTSLGVAAAAGLPDGEGLAREETLALARRLARLPCLITVDIETGFSDDPAEVASLTRELAALGVAGVNIEDALGEVGHRCEVIAAAKTSGLFVNARTDTHWLKPEGTDLMAEALDRVRSYVDAGADGVFIPGLADEESISAAVAAVDVPLNVLYLPVGPSFARLAELGVRRVSCGSLLYRAGLSAAVRAADTIAAGGTVEGDILSYGETQALSGS</sequence>
<evidence type="ECO:0000313" key="1">
    <source>
        <dbReference type="EMBL" id="NKQ53631.1"/>
    </source>
</evidence>
<protein>
    <submittedName>
        <fullName evidence="1">Isocitrate lyase/phosphoenolpyruvate mutase family protein</fullName>
    </submittedName>
</protein>
<dbReference type="SUPFAM" id="SSF51621">
    <property type="entry name" value="Phosphoenolpyruvate/pyruvate domain"/>
    <property type="match status" value="1"/>
</dbReference>
<dbReference type="CDD" id="cd00377">
    <property type="entry name" value="ICL_PEPM"/>
    <property type="match status" value="1"/>
</dbReference>
<dbReference type="EMBL" id="JAAXLS010000006">
    <property type="protein sequence ID" value="NKQ53631.1"/>
    <property type="molecule type" value="Genomic_DNA"/>
</dbReference>
<gene>
    <name evidence="1" type="ORF">HFP15_12155</name>
</gene>
<dbReference type="InterPro" id="IPR039556">
    <property type="entry name" value="ICL/PEPM"/>
</dbReference>
<keyword evidence="2" id="KW-1185">Reference proteome</keyword>
<dbReference type="PANTHER" id="PTHR42905">
    <property type="entry name" value="PHOSPHOENOLPYRUVATE CARBOXYLASE"/>
    <property type="match status" value="1"/>
</dbReference>
<evidence type="ECO:0000313" key="2">
    <source>
        <dbReference type="Proteomes" id="UP000715441"/>
    </source>
</evidence>